<dbReference type="PROSITE" id="PS51371">
    <property type="entry name" value="CBS"/>
    <property type="match status" value="4"/>
</dbReference>
<dbReference type="AlphaFoldDB" id="A0A3S3RMT3"/>
<dbReference type="PANTHER" id="PTHR43080:SF2">
    <property type="entry name" value="CBS DOMAIN-CONTAINING PROTEIN"/>
    <property type="match status" value="1"/>
</dbReference>
<dbReference type="PANTHER" id="PTHR43080">
    <property type="entry name" value="CBS DOMAIN-CONTAINING PROTEIN CBSX3, MITOCHONDRIAL"/>
    <property type="match status" value="1"/>
</dbReference>
<evidence type="ECO:0000256" key="2">
    <source>
        <dbReference type="PROSITE-ProRule" id="PRU00703"/>
    </source>
</evidence>
<feature type="domain" description="CBS" evidence="3">
    <location>
        <begin position="221"/>
        <end position="272"/>
    </location>
</feature>
<dbReference type="Gene3D" id="3.10.580.10">
    <property type="entry name" value="CBS-domain"/>
    <property type="match status" value="2"/>
</dbReference>
<evidence type="ECO:0000313" key="5">
    <source>
        <dbReference type="Proteomes" id="UP000288215"/>
    </source>
</evidence>
<evidence type="ECO:0000313" key="4">
    <source>
        <dbReference type="EMBL" id="RWX73382.1"/>
    </source>
</evidence>
<dbReference type="InterPro" id="IPR046342">
    <property type="entry name" value="CBS_dom_sf"/>
</dbReference>
<dbReference type="SUPFAM" id="SSF54631">
    <property type="entry name" value="CBS-domain pair"/>
    <property type="match status" value="2"/>
</dbReference>
<dbReference type="EMBL" id="RXGA01000003">
    <property type="protein sequence ID" value="RWX73382.1"/>
    <property type="molecule type" value="Genomic_DNA"/>
</dbReference>
<feature type="domain" description="CBS" evidence="3">
    <location>
        <begin position="30"/>
        <end position="87"/>
    </location>
</feature>
<gene>
    <name evidence="4" type="ORF">Metus_1356</name>
</gene>
<sequence length="272" mass="30886">MKTTLKEEFPSVIDVAYSEYKRHKHVSEIMSKELKYIEQEKTMLEAARLMGEHHIGSLLVRGQERPLGIVTERDLLTRVIAADKKPSEVRVFDVYSPRLVTIRPQATIREAARTMIKQKGKLVVTEDRKAVGIVTASDLIKSLPEAPETTVLVKYFMTRKVRTVDPDEKILDAAKIMGKERIGSLIVTKEGKPWGIFTERDLLSKVIYKEVSLEEEVQKFASSPLITIESDWSIHRAAMLMASRHVRRLPVLEDGELSGIITARDLVEAYSM</sequence>
<evidence type="ECO:0000256" key="1">
    <source>
        <dbReference type="ARBA" id="ARBA00023122"/>
    </source>
</evidence>
<dbReference type="Pfam" id="PF00571">
    <property type="entry name" value="CBS"/>
    <property type="match status" value="4"/>
</dbReference>
<organism evidence="4 5">
    <name type="scientific">Methanosuratincola subterraneus</name>
    <dbReference type="NCBI Taxonomy" id="2593994"/>
    <lineage>
        <taxon>Archaea</taxon>
        <taxon>Thermoproteota</taxon>
        <taxon>Methanosuratincolia</taxon>
        <taxon>Candidatus Methanomethylicales</taxon>
        <taxon>Candidatus Methanomethylicaceae</taxon>
        <taxon>Candidatus Methanosuratincola (ex Vanwonterghem et al. 2016)</taxon>
    </lineage>
</organism>
<dbReference type="InterPro" id="IPR000644">
    <property type="entry name" value="CBS_dom"/>
</dbReference>
<dbReference type="Proteomes" id="UP000288215">
    <property type="component" value="Unassembled WGS sequence"/>
</dbReference>
<protein>
    <recommendedName>
        <fullName evidence="3">CBS domain-containing protein</fullName>
    </recommendedName>
</protein>
<dbReference type="SMART" id="SM00116">
    <property type="entry name" value="CBS"/>
    <property type="match status" value="4"/>
</dbReference>
<feature type="domain" description="CBS" evidence="3">
    <location>
        <begin position="157"/>
        <end position="215"/>
    </location>
</feature>
<name>A0A3S3RMT3_METS7</name>
<accession>A0A3S3RMT3</accession>
<dbReference type="InterPro" id="IPR051257">
    <property type="entry name" value="Diverse_CBS-Domain"/>
</dbReference>
<keyword evidence="1 2" id="KW-0129">CBS domain</keyword>
<evidence type="ECO:0000259" key="3">
    <source>
        <dbReference type="PROSITE" id="PS51371"/>
    </source>
</evidence>
<reference evidence="4 5" key="1">
    <citation type="submission" date="2018-12" db="EMBL/GenBank/DDBJ databases">
        <title>The complete genome of the methanogenic archaea of the candidate phylum Verstraetearchaeota, obtained from the metagenome of underground thermal water.</title>
        <authorList>
            <person name="Kadnikov V.V."/>
            <person name="Mardanov A.V."/>
            <person name="Beletsky A.V."/>
            <person name="Karnachuk O.V."/>
            <person name="Ravin N.V."/>
        </authorList>
    </citation>
    <scope>NUCLEOTIDE SEQUENCE [LARGE SCALE GENOMIC DNA]</scope>
    <source>
        <strain evidence="4">Ch88</strain>
    </source>
</reference>
<proteinExistence type="predicted"/>
<feature type="domain" description="CBS" evidence="3">
    <location>
        <begin position="95"/>
        <end position="149"/>
    </location>
</feature>
<comment type="caution">
    <text evidence="4">The sequence shown here is derived from an EMBL/GenBank/DDBJ whole genome shotgun (WGS) entry which is preliminary data.</text>
</comment>